<accession>K6YSP6</accession>
<proteinExistence type="inferred from homology"/>
<comment type="function">
    <text evidence="7">Repressor involved in choline regulation of the bet genes.</text>
</comment>
<evidence type="ECO:0000256" key="8">
    <source>
        <dbReference type="PROSITE-ProRule" id="PRU00335"/>
    </source>
</evidence>
<reference evidence="11" key="1">
    <citation type="journal article" date="2014" name="Environ. Microbiol.">
        <title>Comparative genomics of the marine bacterial genus Glaciecola reveals the high degree of genomic diversity and genomic characteristic for cold adaptation.</title>
        <authorList>
            <person name="Qin Q.L."/>
            <person name="Xie B.B."/>
            <person name="Yu Y."/>
            <person name="Shu Y.L."/>
            <person name="Rong J.C."/>
            <person name="Zhang Y.J."/>
            <person name="Zhao D.L."/>
            <person name="Chen X.L."/>
            <person name="Zhang X.Y."/>
            <person name="Chen B."/>
            <person name="Zhou B.C."/>
            <person name="Zhang Y.Z."/>
        </authorList>
    </citation>
    <scope>NUCLEOTIDE SEQUENCE [LARGE SCALE GENOMIC DNA]</scope>
    <source>
        <strain evidence="11">ACAM 615</strain>
    </source>
</reference>
<keyword evidence="5 7" id="KW-0804">Transcription</keyword>
<evidence type="ECO:0000313" key="10">
    <source>
        <dbReference type="EMBL" id="GAC26996.1"/>
    </source>
</evidence>
<keyword evidence="11" id="KW-1185">Reference proteome</keyword>
<keyword evidence="2 7" id="KW-0678">Repressor</keyword>
<organism evidence="10 11">
    <name type="scientific">Brumicola pallidula DSM 14239 = ACAM 615</name>
    <dbReference type="NCBI Taxonomy" id="1121922"/>
    <lineage>
        <taxon>Bacteria</taxon>
        <taxon>Pseudomonadati</taxon>
        <taxon>Pseudomonadota</taxon>
        <taxon>Gammaproteobacteria</taxon>
        <taxon>Alteromonadales</taxon>
        <taxon>Alteromonadaceae</taxon>
        <taxon>Brumicola</taxon>
    </lineage>
</organism>
<dbReference type="Pfam" id="PF00440">
    <property type="entry name" value="TetR_N"/>
    <property type="match status" value="1"/>
</dbReference>
<dbReference type="NCBIfam" id="TIGR03384">
    <property type="entry name" value="betaine_BetI"/>
    <property type="match status" value="1"/>
</dbReference>
<comment type="function">
    <text evidence="6">Repressor involved in the biosynthesis of the osmoprotectant glycine betaine. It represses transcription of the choline transporter BetT and the genes of BetAB involved in the synthesis of glycine betaine.</text>
</comment>
<dbReference type="InterPro" id="IPR001647">
    <property type="entry name" value="HTH_TetR"/>
</dbReference>
<feature type="domain" description="HTH tetR-type" evidence="9">
    <location>
        <begin position="1"/>
        <end position="60"/>
    </location>
</feature>
<dbReference type="SUPFAM" id="SSF46689">
    <property type="entry name" value="Homeodomain-like"/>
    <property type="match status" value="1"/>
</dbReference>
<dbReference type="HAMAP" id="MF_00768">
    <property type="entry name" value="HTH_type_BetI"/>
    <property type="match status" value="1"/>
</dbReference>
<dbReference type="InterPro" id="IPR039538">
    <property type="entry name" value="BetI_C"/>
</dbReference>
<dbReference type="EMBL" id="BAEQ01000004">
    <property type="protein sequence ID" value="GAC26996.1"/>
    <property type="molecule type" value="Genomic_DNA"/>
</dbReference>
<dbReference type="GO" id="GO:0003700">
    <property type="term" value="F:DNA-binding transcription factor activity"/>
    <property type="evidence" value="ECO:0007669"/>
    <property type="project" value="UniProtKB-UniRule"/>
</dbReference>
<evidence type="ECO:0000256" key="1">
    <source>
        <dbReference type="ARBA" id="ARBA00004719"/>
    </source>
</evidence>
<dbReference type="UniPathway" id="UPA00529"/>
<dbReference type="Gene3D" id="1.10.357.10">
    <property type="entry name" value="Tetracycline Repressor, domain 2"/>
    <property type="match status" value="1"/>
</dbReference>
<dbReference type="InterPro" id="IPR017757">
    <property type="entry name" value="Tscrpt_rep_BetI"/>
</dbReference>
<evidence type="ECO:0000256" key="2">
    <source>
        <dbReference type="ARBA" id="ARBA00022491"/>
    </source>
</evidence>
<dbReference type="NCBIfam" id="NF001978">
    <property type="entry name" value="PRK00767.1"/>
    <property type="match status" value="1"/>
</dbReference>
<sequence>MRRQQLIDATIDVVAEVGLKGATINLISKRAGMSSGIISHYFGSKQALIEASVRYLLSQLKIEYSPDNPYDRLMKIVDLNFSGIQKADSSTKTWLSFWGQSMHDPNLYRLQEINKRRLVSNLRYSFKQLLDPKTAHDAAEVTAALIDGFWLRCALSRANQEKFSQAKGYCKKYINSVLEQPTVI</sequence>
<gene>
    <name evidence="7 10" type="primary">betI</name>
    <name evidence="10" type="ORF">GPAL_0115</name>
</gene>
<dbReference type="Proteomes" id="UP000006251">
    <property type="component" value="Unassembled WGS sequence"/>
</dbReference>
<dbReference type="STRING" id="1121922.GCA_000428905_02565"/>
<dbReference type="InterPro" id="IPR036271">
    <property type="entry name" value="Tet_transcr_reg_TetR-rel_C_sf"/>
</dbReference>
<dbReference type="GO" id="GO:0045892">
    <property type="term" value="P:negative regulation of DNA-templated transcription"/>
    <property type="evidence" value="ECO:0007669"/>
    <property type="project" value="UniProtKB-UniRule"/>
</dbReference>
<name>K6YSP6_9ALTE</name>
<dbReference type="GO" id="GO:0019285">
    <property type="term" value="P:glycine betaine biosynthetic process from choline"/>
    <property type="evidence" value="ECO:0007669"/>
    <property type="project" value="UniProtKB-UniRule"/>
</dbReference>
<feature type="DNA-binding region" description="H-T-H motif" evidence="7 8">
    <location>
        <begin position="23"/>
        <end position="42"/>
    </location>
</feature>
<keyword evidence="4 7" id="KW-0238">DNA-binding</keyword>
<dbReference type="PANTHER" id="PTHR43479">
    <property type="entry name" value="ACREF/ENVCD OPERON REPRESSOR-RELATED"/>
    <property type="match status" value="1"/>
</dbReference>
<evidence type="ECO:0000259" key="9">
    <source>
        <dbReference type="PROSITE" id="PS50977"/>
    </source>
</evidence>
<keyword evidence="3 7" id="KW-0805">Transcription regulation</keyword>
<dbReference type="PROSITE" id="PS50977">
    <property type="entry name" value="HTH_TETR_2"/>
    <property type="match status" value="1"/>
</dbReference>
<comment type="pathway">
    <text evidence="1 7">Amine and polyamine biosynthesis; betaine biosynthesis via choline pathway [regulation].</text>
</comment>
<dbReference type="Pfam" id="PF13977">
    <property type="entry name" value="TetR_C_6"/>
    <property type="match status" value="1"/>
</dbReference>
<dbReference type="InterPro" id="IPR009057">
    <property type="entry name" value="Homeodomain-like_sf"/>
</dbReference>
<evidence type="ECO:0000256" key="7">
    <source>
        <dbReference type="HAMAP-Rule" id="MF_00768"/>
    </source>
</evidence>
<comment type="caution">
    <text evidence="10">The sequence shown here is derived from an EMBL/GenBank/DDBJ whole genome shotgun (WGS) entry which is preliminary data.</text>
</comment>
<evidence type="ECO:0000256" key="4">
    <source>
        <dbReference type="ARBA" id="ARBA00023125"/>
    </source>
</evidence>
<dbReference type="SUPFAM" id="SSF48498">
    <property type="entry name" value="Tetracyclin repressor-like, C-terminal domain"/>
    <property type="match status" value="1"/>
</dbReference>
<dbReference type="PANTHER" id="PTHR43479:SF11">
    <property type="entry name" value="ACREF_ENVCD OPERON REPRESSOR-RELATED"/>
    <property type="match status" value="1"/>
</dbReference>
<evidence type="ECO:0000313" key="11">
    <source>
        <dbReference type="Proteomes" id="UP000006251"/>
    </source>
</evidence>
<dbReference type="AlphaFoldDB" id="K6YSP6"/>
<protein>
    <recommendedName>
        <fullName evidence="7">HTH-type transcriptional regulator BetI</fullName>
    </recommendedName>
</protein>
<dbReference type="GO" id="GO:0003677">
    <property type="term" value="F:DNA binding"/>
    <property type="evidence" value="ECO:0007669"/>
    <property type="project" value="UniProtKB-UniRule"/>
</dbReference>
<dbReference type="InterPro" id="IPR050624">
    <property type="entry name" value="HTH-type_Tx_Regulator"/>
</dbReference>
<dbReference type="PRINTS" id="PR00455">
    <property type="entry name" value="HTHTETR"/>
</dbReference>
<evidence type="ECO:0000256" key="5">
    <source>
        <dbReference type="ARBA" id="ARBA00023163"/>
    </source>
</evidence>
<evidence type="ECO:0000256" key="6">
    <source>
        <dbReference type="ARBA" id="ARBA00024936"/>
    </source>
</evidence>
<evidence type="ECO:0000256" key="3">
    <source>
        <dbReference type="ARBA" id="ARBA00023015"/>
    </source>
</evidence>